<dbReference type="PROSITE" id="PS51257">
    <property type="entry name" value="PROKAR_LIPOPROTEIN"/>
    <property type="match status" value="1"/>
</dbReference>
<name>A0A4R8LP84_9BURK</name>
<reference evidence="1 2" key="1">
    <citation type="submission" date="2019-03" db="EMBL/GenBank/DDBJ databases">
        <title>Genomic Encyclopedia of Type Strains, Phase III (KMG-III): the genomes of soil and plant-associated and newly described type strains.</title>
        <authorList>
            <person name="Whitman W."/>
        </authorList>
    </citation>
    <scope>NUCLEOTIDE SEQUENCE [LARGE SCALE GENOMIC DNA]</scope>
    <source>
        <strain evidence="1 2">LMG 29544</strain>
    </source>
</reference>
<keyword evidence="2" id="KW-1185">Reference proteome</keyword>
<comment type="caution">
    <text evidence="1">The sequence shown here is derived from an EMBL/GenBank/DDBJ whole genome shotgun (WGS) entry which is preliminary data.</text>
</comment>
<dbReference type="EMBL" id="SORE01000011">
    <property type="protein sequence ID" value="TDY48112.1"/>
    <property type="molecule type" value="Genomic_DNA"/>
</dbReference>
<accession>A0A4R8LP84</accession>
<gene>
    <name evidence="1" type="ORF">BX592_11146</name>
</gene>
<sequence>MYAPRFAACVFILATAAACSSKQDANTSNFEEAVTAGLARGPSMCRTISFNWPNVAQDSEPDTPLMTALSKAGVLKAEPVSVTGWLGRRYPGHQYTPTDEGKKYITPDGTICYGKAKLVKILSWDPVVKVAGTSFTKVYFTYRIDGLPEWALRPDVQATFPNLASAVQGQEHARMAMPMALADGHWQGE</sequence>
<protein>
    <recommendedName>
        <fullName evidence="3">Lipoprotein</fullName>
    </recommendedName>
</protein>
<proteinExistence type="predicted"/>
<organism evidence="1 2">
    <name type="scientific">Paraburkholderia rhizosphaerae</name>
    <dbReference type="NCBI Taxonomy" id="480658"/>
    <lineage>
        <taxon>Bacteria</taxon>
        <taxon>Pseudomonadati</taxon>
        <taxon>Pseudomonadota</taxon>
        <taxon>Betaproteobacteria</taxon>
        <taxon>Burkholderiales</taxon>
        <taxon>Burkholderiaceae</taxon>
        <taxon>Paraburkholderia</taxon>
    </lineage>
</organism>
<dbReference type="AlphaFoldDB" id="A0A4R8LP84"/>
<dbReference type="Proteomes" id="UP000295509">
    <property type="component" value="Unassembled WGS sequence"/>
</dbReference>
<dbReference type="RefSeq" id="WP_134192766.1">
    <property type="nucleotide sequence ID" value="NZ_JBHLUW010000061.1"/>
</dbReference>
<evidence type="ECO:0000313" key="2">
    <source>
        <dbReference type="Proteomes" id="UP000295509"/>
    </source>
</evidence>
<dbReference type="OrthoDB" id="7067762at2"/>
<evidence type="ECO:0008006" key="3">
    <source>
        <dbReference type="Google" id="ProtNLM"/>
    </source>
</evidence>
<evidence type="ECO:0000313" key="1">
    <source>
        <dbReference type="EMBL" id="TDY48112.1"/>
    </source>
</evidence>